<sequence length="139" mass="16063">MAHQPVVYVASTQYPGIISVTYRQKTTADEKNYRPSDRARNGLITIRRASDSNNDWFAWAADSTEQNFKNGKIEFKNENNEVIRTLTWESGYVHRYEEGQPDHRVGDVVKRIYEEVQIQAEIVTVDGVDHNDNWAEIST</sequence>
<dbReference type="InterPro" id="IPR041408">
    <property type="entry name" value="Hcp_Tssd"/>
</dbReference>
<comment type="caution">
    <text evidence="1">The sequence shown here is derived from an EMBL/GenBank/DDBJ whole genome shotgun (WGS) entry which is preliminary data.</text>
</comment>
<evidence type="ECO:0000313" key="1">
    <source>
        <dbReference type="EMBL" id="MFC1572951.1"/>
    </source>
</evidence>
<reference evidence="1 2" key="1">
    <citation type="submission" date="2024-09" db="EMBL/GenBank/DDBJ databases">
        <authorList>
            <person name="D'Angelo T."/>
        </authorList>
    </citation>
    <scope>NUCLEOTIDE SEQUENCE [LARGE SCALE GENOMIC DNA]</scope>
    <source>
        <strain evidence="1">SAG AM-320-E07</strain>
    </source>
</reference>
<keyword evidence="2" id="KW-1185">Reference proteome</keyword>
<evidence type="ECO:0000313" key="2">
    <source>
        <dbReference type="Proteomes" id="UP001593833"/>
    </source>
</evidence>
<accession>A0ABV6YKT6</accession>
<dbReference type="Pfam" id="PF17642">
    <property type="entry name" value="TssD"/>
    <property type="match status" value="1"/>
</dbReference>
<gene>
    <name evidence="1" type="primary">tssD</name>
    <name evidence="1" type="ORF">ACFL6M_05060</name>
</gene>
<dbReference type="EMBL" id="JBHPKH010000054">
    <property type="protein sequence ID" value="MFC1572951.1"/>
    <property type="molecule type" value="Genomic_DNA"/>
</dbReference>
<protein>
    <submittedName>
        <fullName evidence="1">Type VI secretion system tube protein TssD</fullName>
    </submittedName>
</protein>
<proteinExistence type="predicted"/>
<dbReference type="Proteomes" id="UP001593833">
    <property type="component" value="Unassembled WGS sequence"/>
</dbReference>
<name>A0ABV6YKT6_UNCEI</name>
<organism evidence="1 2">
    <name type="scientific">Eiseniibacteriota bacterium</name>
    <dbReference type="NCBI Taxonomy" id="2212470"/>
    <lineage>
        <taxon>Bacteria</taxon>
        <taxon>Candidatus Eiseniibacteriota</taxon>
    </lineage>
</organism>